<dbReference type="PRINTS" id="PR00154">
    <property type="entry name" value="AMPBINDING"/>
</dbReference>
<evidence type="ECO:0000256" key="2">
    <source>
        <dbReference type="ARBA" id="ARBA00022598"/>
    </source>
</evidence>
<feature type="domain" description="AMP-binding enzyme C-terminal" evidence="7">
    <location>
        <begin position="422"/>
        <end position="497"/>
    </location>
</feature>
<dbReference type="PANTHER" id="PTHR43201">
    <property type="entry name" value="ACYL-COA SYNTHETASE"/>
    <property type="match status" value="1"/>
</dbReference>
<keyword evidence="2" id="KW-0436">Ligase</keyword>
<evidence type="ECO:0000256" key="3">
    <source>
        <dbReference type="ARBA" id="ARBA00051915"/>
    </source>
</evidence>
<evidence type="ECO:0000313" key="9">
    <source>
        <dbReference type="Proteomes" id="UP000676951"/>
    </source>
</evidence>
<dbReference type="EMBL" id="CP076136">
    <property type="protein sequence ID" value="QWG21660.1"/>
    <property type="molecule type" value="Genomic_DNA"/>
</dbReference>
<dbReference type="InterPro" id="IPR020845">
    <property type="entry name" value="AMP-binding_CS"/>
</dbReference>
<dbReference type="Proteomes" id="UP000676951">
    <property type="component" value="Chromosome"/>
</dbReference>
<organism evidence="8 9">
    <name type="scientific">Bradyrhizobium sediminis</name>
    <dbReference type="NCBI Taxonomy" id="2840469"/>
    <lineage>
        <taxon>Bacteria</taxon>
        <taxon>Pseudomonadati</taxon>
        <taxon>Pseudomonadota</taxon>
        <taxon>Alphaproteobacteria</taxon>
        <taxon>Hyphomicrobiales</taxon>
        <taxon>Nitrobacteraceae</taxon>
        <taxon>Bradyrhizobium</taxon>
    </lineage>
</organism>
<dbReference type="Gene3D" id="3.30.300.30">
    <property type="match status" value="1"/>
</dbReference>
<dbReference type="Pfam" id="PF13193">
    <property type="entry name" value="AMP-binding_C"/>
    <property type="match status" value="1"/>
</dbReference>
<dbReference type="RefSeq" id="WP_215602380.1">
    <property type="nucleotide sequence ID" value="NZ_CP076136.1"/>
</dbReference>
<evidence type="ECO:0000256" key="4">
    <source>
        <dbReference type="ARBA" id="ARBA00066616"/>
    </source>
</evidence>
<sequence>MNIAEWLAATARLRPDSPALLTGFDLDADYATFARRAAAIGAALSRDYGIVPGDRVGLFATNCTQYLECLYGIFWVGAVAIPINAKLHGREAAWICRDGGAKLTFVSDDTIEALAEARSDLPAAMKTLSMDSDAYRQMRDGEGTPAPVPREVNDLAWLFYTSGTTGRPKGVMISHGNLVAMSLCYLADVDHATPDDASLYAAPISHGAGMYHFPHVRIGGRHVVPESKGFDPDEVLNLGRQLDNVVMFAAPTMVRRLVDAAKRRGENGEGIRTIIYGGGPMYLADIRDAIASMGQRFVQIYGQGESPMTITALSRELHERTDHPRYLERLASVGHAQSVMQVRITGADGKPLPAGETGEVEAKGTAVMLGYWNNPKANAETLKDGWLRTGDVGRLDQDGFLTLSDRSKDVIISGGTNIYPREVEEVLLTHPDVREVSAIGVPDPDWGEIVVACVVLEDGARPDDAKLDAHCLASIARFKRPKRYVYLDALPKNNYGKVLKTELRLMMKK</sequence>
<evidence type="ECO:0000259" key="7">
    <source>
        <dbReference type="Pfam" id="PF13193"/>
    </source>
</evidence>
<evidence type="ECO:0000256" key="5">
    <source>
        <dbReference type="ARBA" id="ARBA00067668"/>
    </source>
</evidence>
<accession>A0A975RVF2</accession>
<dbReference type="Pfam" id="PF00501">
    <property type="entry name" value="AMP-binding"/>
    <property type="match status" value="1"/>
</dbReference>
<dbReference type="SUPFAM" id="SSF56801">
    <property type="entry name" value="Acetyl-CoA synthetase-like"/>
    <property type="match status" value="1"/>
</dbReference>
<reference evidence="8 9" key="1">
    <citation type="submission" date="2021-06" db="EMBL/GenBank/DDBJ databases">
        <title>Bradyrhizobium sp. S2-11-4 Genome sequencing.</title>
        <authorList>
            <person name="Jin L."/>
        </authorList>
    </citation>
    <scope>NUCLEOTIDE SEQUENCE [LARGE SCALE GENOMIC DNA]</scope>
    <source>
        <strain evidence="8 9">S2-11-4</strain>
    </source>
</reference>
<dbReference type="InterPro" id="IPR045851">
    <property type="entry name" value="AMP-bd_C_sf"/>
</dbReference>
<dbReference type="GO" id="GO:0031956">
    <property type="term" value="F:medium-chain fatty acid-CoA ligase activity"/>
    <property type="evidence" value="ECO:0007669"/>
    <property type="project" value="TreeGrafter"/>
</dbReference>
<dbReference type="InterPro" id="IPR025110">
    <property type="entry name" value="AMP-bd_C"/>
</dbReference>
<evidence type="ECO:0000313" key="8">
    <source>
        <dbReference type="EMBL" id="QWG21660.1"/>
    </source>
</evidence>
<gene>
    <name evidence="8" type="ORF">KMZ93_16845</name>
</gene>
<evidence type="ECO:0000259" key="6">
    <source>
        <dbReference type="Pfam" id="PF00501"/>
    </source>
</evidence>
<comment type="similarity">
    <text evidence="1">Belongs to the ATP-dependent AMP-binding enzyme family.</text>
</comment>
<evidence type="ECO:0000256" key="1">
    <source>
        <dbReference type="ARBA" id="ARBA00006432"/>
    </source>
</evidence>
<dbReference type="InterPro" id="IPR000873">
    <property type="entry name" value="AMP-dep_synth/lig_dom"/>
</dbReference>
<dbReference type="Gene3D" id="3.40.50.12780">
    <property type="entry name" value="N-terminal domain of ligase-like"/>
    <property type="match status" value="1"/>
</dbReference>
<keyword evidence="9" id="KW-1185">Reference proteome</keyword>
<dbReference type="FunFam" id="3.30.300.30:FF:000008">
    <property type="entry name" value="2,3-dihydroxybenzoate-AMP ligase"/>
    <property type="match status" value="1"/>
</dbReference>
<dbReference type="EC" id="6.2.1.44" evidence="4"/>
<feature type="domain" description="AMP-dependent synthetase/ligase" evidence="6">
    <location>
        <begin position="9"/>
        <end position="372"/>
    </location>
</feature>
<dbReference type="PROSITE" id="PS00455">
    <property type="entry name" value="AMP_BINDING"/>
    <property type="match status" value="1"/>
</dbReference>
<proteinExistence type="inferred from homology"/>
<dbReference type="PANTHER" id="PTHR43201:SF32">
    <property type="entry name" value="2-SUCCINYLBENZOATE--COA LIGASE, CHLOROPLASTIC_PEROXISOMAL"/>
    <property type="match status" value="1"/>
</dbReference>
<protein>
    <recommendedName>
        <fullName evidence="5">3-methylmercaptopropionyl-CoA ligase</fullName>
        <ecNumber evidence="4">6.2.1.44</ecNumber>
    </recommendedName>
</protein>
<comment type="catalytic activity">
    <reaction evidence="3">
        <text>3-(methylsulfanyl)propanoate + ATP + CoA = 3-(methylsulfanyl)propanoyl-CoA + AMP + diphosphate</text>
        <dbReference type="Rhea" id="RHEA:43052"/>
        <dbReference type="ChEBI" id="CHEBI:30616"/>
        <dbReference type="ChEBI" id="CHEBI:33019"/>
        <dbReference type="ChEBI" id="CHEBI:49016"/>
        <dbReference type="ChEBI" id="CHEBI:57287"/>
        <dbReference type="ChEBI" id="CHEBI:82815"/>
        <dbReference type="ChEBI" id="CHEBI:456215"/>
        <dbReference type="EC" id="6.2.1.44"/>
    </reaction>
    <physiologicalReaction direction="left-to-right" evidence="3">
        <dbReference type="Rhea" id="RHEA:43053"/>
    </physiologicalReaction>
</comment>
<name>A0A975RVF2_9BRAD</name>
<dbReference type="InterPro" id="IPR042099">
    <property type="entry name" value="ANL_N_sf"/>
</dbReference>
<dbReference type="AlphaFoldDB" id="A0A975RVF2"/>
<dbReference type="InterPro" id="IPR020459">
    <property type="entry name" value="AMP-binding"/>
</dbReference>
<dbReference type="GO" id="GO:0006631">
    <property type="term" value="P:fatty acid metabolic process"/>
    <property type="evidence" value="ECO:0007669"/>
    <property type="project" value="TreeGrafter"/>
</dbReference>